<evidence type="ECO:0000313" key="3">
    <source>
        <dbReference type="Proteomes" id="UP000198878"/>
    </source>
</evidence>
<keyword evidence="3" id="KW-1185">Reference proteome</keyword>
<reference evidence="3" key="1">
    <citation type="submission" date="2016-10" db="EMBL/GenBank/DDBJ databases">
        <authorList>
            <person name="Varghese N."/>
            <person name="Submissions S."/>
        </authorList>
    </citation>
    <scope>NUCLEOTIDE SEQUENCE [LARGE SCALE GENOMIC DNA]</scope>
    <source>
        <strain evidence="3">DSM 44654</strain>
    </source>
</reference>
<feature type="non-terminal residue" evidence="2">
    <location>
        <position position="770"/>
    </location>
</feature>
<sequence>GTTRTEPFTRAGAGPEPVGTDNPVVVETPSVGAGGTTWKPLKPTVTPSPHHKHRELKIKFDAARRPYAEGLKLSQIVPERGPLQSDYLQMKRELTEVIGNLPAGKLIGVTVRIITRDNVAASTRKSDVLEKTSDDLLSDVTPDKRSQLAIDKLIVRGAHNQLGVEIFQHIEVRSKSGPPRLHLGFNRRLDSVTKLSSVILDRAVDWLVGRIVAEAESGSPLSSVSIVYRKLQKTGTSFDINGDPRIRSIDEELHRAVAGVLQRNPSALRANITAEHVWQQINRAAGLTRDMSAVEIEFQAAGKSVDPPDSVRQPLGETRKTVVRAAESSTKDESSIKASQWDWKPGYSPSTAGKMRHQLVSFEIHFAAEHAPKIRSSAGHDELLIPSGDFADEYKKFKAKLRDLLAEHPASKKIGIYIRYASRTQLKSAGKLSQERLLELIQDDLTGGMAAETRTRLAIDARIIKSTVKKFVSIEVFDYHELKSRDGRVQLRLESHLGEENLSALSLAKLGGAIDWLIGRLAEDRGISSPRINIEYLTPKKYDPDSVSSDQRLLSVDSTLTQAVDDALARNSIAQRMNISAAQVREHVDTTQIFGTSRSEVRVSFAENGDRIDPPADLRPIADARDSKWGIAPPRWRGKSPIGRLLGKFFLDALPEDVLTREDADGNVLSLAKDLTQNVEAVKAIARKHLSDLLPGMKVGVFVTFRFKTSASGNKHLPSAVMRDIQHASDLIKAGLASVAPQRDALIIDTNLVFSAVEKPGFEVLFFQTN</sequence>
<evidence type="ECO:0000313" key="2">
    <source>
        <dbReference type="EMBL" id="SEF38525.1"/>
    </source>
</evidence>
<accession>A0A1H5RJI2</accession>
<feature type="non-terminal residue" evidence="2">
    <location>
        <position position="1"/>
    </location>
</feature>
<name>A0A1H5RJI2_9PSEU</name>
<proteinExistence type="predicted"/>
<gene>
    <name evidence="2" type="ORF">SAMN05421837_1281</name>
</gene>
<dbReference type="EMBL" id="FNUJ01000028">
    <property type="protein sequence ID" value="SEF38525.1"/>
    <property type="molecule type" value="Genomic_DNA"/>
</dbReference>
<dbReference type="AlphaFoldDB" id="A0A1H5RJI2"/>
<feature type="region of interest" description="Disordered" evidence="1">
    <location>
        <begin position="1"/>
        <end position="24"/>
    </location>
</feature>
<dbReference type="Proteomes" id="UP000198878">
    <property type="component" value="Unassembled WGS sequence"/>
</dbReference>
<evidence type="ECO:0000256" key="1">
    <source>
        <dbReference type="SAM" id="MobiDB-lite"/>
    </source>
</evidence>
<organism evidence="2 3">
    <name type="scientific">Amycolatopsis pretoriensis</name>
    <dbReference type="NCBI Taxonomy" id="218821"/>
    <lineage>
        <taxon>Bacteria</taxon>
        <taxon>Bacillati</taxon>
        <taxon>Actinomycetota</taxon>
        <taxon>Actinomycetes</taxon>
        <taxon>Pseudonocardiales</taxon>
        <taxon>Pseudonocardiaceae</taxon>
        <taxon>Amycolatopsis</taxon>
    </lineage>
</organism>
<protein>
    <submittedName>
        <fullName evidence="2">Uncharacterized protein</fullName>
    </submittedName>
</protein>